<protein>
    <submittedName>
        <fullName evidence="1">BTB/POZ and MATH domain-containing protein 4</fullName>
    </submittedName>
</protein>
<dbReference type="AlphaFoldDB" id="A0A1R1YLX6"/>
<sequence>MRKSPNFHYAMNALDGIQKLNLKKKRDTKIRDDNQKMALPLYPNRALNLNINLEETLEEYPNVYLWVHKDLLVNSKFFKELISNHQIIITNSGVYLNNRKYNPLAVLRIIEFLYFENCIDFGVVPINKIEGLFKPICSKSMINELNRNYGLPNKNSSYSFSDSESSSTVKSSVPVSNENDSDYRTIVVEITQTLKLSQKFSIPELSNICWDLLEYFISINSLWSIWDFAIKKNRSSVSKACEKFSVNNAKALIESPGFEYASYDCIYEFLRIDNLDIYESELYFGMIKWIEFGKNGTSYRSRRKITSESIWVSEDIFEDTKIISTRKIDPNGCHFQIGEYELLGPNIPSNKVVSRNNYIYQNHNHYIGYNSKHSGNENQLKYGSGYKDINEISRIITEPNLPIHDFKSSRLKCLEDLLPLIRFNSLEKYFLLNFVETEIDVMNTKVITSLLYEAYKYHAFSIESFNYRQLKRSEKVIKFNINDQSDQKIRFFANSNTKPENRDDDSYRIILDKAYKPTLKI</sequence>
<dbReference type="OrthoDB" id="191037at2759"/>
<organism evidence="1 2">
    <name type="scientific">Smittium culicis</name>
    <dbReference type="NCBI Taxonomy" id="133412"/>
    <lineage>
        <taxon>Eukaryota</taxon>
        <taxon>Fungi</taxon>
        <taxon>Fungi incertae sedis</taxon>
        <taxon>Zoopagomycota</taxon>
        <taxon>Kickxellomycotina</taxon>
        <taxon>Harpellomycetes</taxon>
        <taxon>Harpellales</taxon>
        <taxon>Legeriomycetaceae</taxon>
        <taxon>Smittium</taxon>
    </lineage>
</organism>
<dbReference type="InterPro" id="IPR011333">
    <property type="entry name" value="SKP1/BTB/POZ_sf"/>
</dbReference>
<dbReference type="Proteomes" id="UP000187429">
    <property type="component" value="Unassembled WGS sequence"/>
</dbReference>
<evidence type="ECO:0000313" key="1">
    <source>
        <dbReference type="EMBL" id="OMJ27929.1"/>
    </source>
</evidence>
<dbReference type="CDD" id="cd14733">
    <property type="entry name" value="BACK"/>
    <property type="match status" value="1"/>
</dbReference>
<dbReference type="EMBL" id="LSSM01000769">
    <property type="protein sequence ID" value="OMJ27929.1"/>
    <property type="molecule type" value="Genomic_DNA"/>
</dbReference>
<keyword evidence="2" id="KW-1185">Reference proteome</keyword>
<dbReference type="Gene3D" id="3.30.710.10">
    <property type="entry name" value="Potassium Channel Kv1.1, Chain A"/>
    <property type="match status" value="1"/>
</dbReference>
<proteinExistence type="predicted"/>
<reference evidence="2" key="1">
    <citation type="submission" date="2017-01" db="EMBL/GenBank/DDBJ databases">
        <authorList>
            <person name="Wang Y."/>
            <person name="White M."/>
            <person name="Kvist S."/>
            <person name="Moncalvo J.-M."/>
        </authorList>
    </citation>
    <scope>NUCLEOTIDE SEQUENCE [LARGE SCALE GENOMIC DNA]</scope>
    <source>
        <strain evidence="2">ID-206-W2</strain>
    </source>
</reference>
<accession>A0A1R1YLX6</accession>
<comment type="caution">
    <text evidence="1">The sequence shown here is derived from an EMBL/GenBank/DDBJ whole genome shotgun (WGS) entry which is preliminary data.</text>
</comment>
<name>A0A1R1YLX6_9FUNG</name>
<evidence type="ECO:0000313" key="2">
    <source>
        <dbReference type="Proteomes" id="UP000187429"/>
    </source>
</evidence>
<gene>
    <name evidence="1" type="ORF">AYI69_g2619</name>
</gene>